<keyword evidence="3" id="KW-1185">Reference proteome</keyword>
<dbReference type="InterPro" id="IPR027417">
    <property type="entry name" value="P-loop_NTPase"/>
</dbReference>
<dbReference type="PANTHER" id="PTHR30050">
    <property type="entry name" value="CHROMOSOMAL REPLICATION INITIATOR PROTEIN DNAA"/>
    <property type="match status" value="1"/>
</dbReference>
<accession>A0A1I4G3D3</accession>
<dbReference type="GO" id="GO:0003688">
    <property type="term" value="F:DNA replication origin binding"/>
    <property type="evidence" value="ECO:0007669"/>
    <property type="project" value="TreeGrafter"/>
</dbReference>
<dbReference type="OrthoDB" id="7390113at2"/>
<protein>
    <recommendedName>
        <fullName evidence="1">Hda lid domain-containing protein</fullName>
    </recommendedName>
</protein>
<organism evidence="2 3">
    <name type="scientific">Shimia haliotis</name>
    <dbReference type="NCBI Taxonomy" id="1280847"/>
    <lineage>
        <taxon>Bacteria</taxon>
        <taxon>Pseudomonadati</taxon>
        <taxon>Pseudomonadota</taxon>
        <taxon>Alphaproteobacteria</taxon>
        <taxon>Rhodobacterales</taxon>
        <taxon>Roseobacteraceae</taxon>
    </lineage>
</organism>
<dbReference type="RefSeq" id="WP_093325172.1">
    <property type="nucleotide sequence ID" value="NZ_FOSZ01000007.1"/>
</dbReference>
<dbReference type="SUPFAM" id="SSF52540">
    <property type="entry name" value="P-loop containing nucleoside triphosphate hydrolases"/>
    <property type="match status" value="1"/>
</dbReference>
<dbReference type="Gene3D" id="3.40.50.300">
    <property type="entry name" value="P-loop containing nucleotide triphosphate hydrolases"/>
    <property type="match status" value="1"/>
</dbReference>
<feature type="domain" description="Hda lid" evidence="1">
    <location>
        <begin position="161"/>
        <end position="219"/>
    </location>
</feature>
<dbReference type="AlphaFoldDB" id="A0A1I4G3D3"/>
<dbReference type="GO" id="GO:0006270">
    <property type="term" value="P:DNA replication initiation"/>
    <property type="evidence" value="ECO:0007669"/>
    <property type="project" value="TreeGrafter"/>
</dbReference>
<proteinExistence type="predicted"/>
<dbReference type="Pfam" id="PF22688">
    <property type="entry name" value="Hda_lid"/>
    <property type="match status" value="1"/>
</dbReference>
<reference evidence="3" key="1">
    <citation type="submission" date="2016-10" db="EMBL/GenBank/DDBJ databases">
        <authorList>
            <person name="Varghese N."/>
            <person name="Submissions S."/>
        </authorList>
    </citation>
    <scope>NUCLEOTIDE SEQUENCE [LARGE SCALE GENOMIC DNA]</scope>
    <source>
        <strain evidence="3">DSM 28453</strain>
    </source>
</reference>
<dbReference type="EMBL" id="FOSZ01000007">
    <property type="protein sequence ID" value="SFL23990.1"/>
    <property type="molecule type" value="Genomic_DNA"/>
</dbReference>
<dbReference type="Proteomes" id="UP000198851">
    <property type="component" value="Unassembled WGS sequence"/>
</dbReference>
<evidence type="ECO:0000313" key="3">
    <source>
        <dbReference type="Proteomes" id="UP000198851"/>
    </source>
</evidence>
<dbReference type="STRING" id="1280847.SAMN04488036_107120"/>
<gene>
    <name evidence="2" type="ORF">SAMN04488036_107120</name>
</gene>
<evidence type="ECO:0000259" key="1">
    <source>
        <dbReference type="Pfam" id="PF22688"/>
    </source>
</evidence>
<name>A0A1I4G3D3_9RHOB</name>
<dbReference type="InterPro" id="IPR055199">
    <property type="entry name" value="Hda_lid"/>
</dbReference>
<sequence>MAKQLNFDLPVRAALGREDFFVSPANALALGLVDSWPNWTSGKLVISGPAGSGKSHLVHVWAKVSGARIVAAADLTEADVPDLARTPVAVEDVHLIPDDPAAQTALFHLHNLTLAEGNTLLLTGIGAPPQWGLSLPDLLSRMQGAPVAVMDDPDDMLLMAVMAKQFGDRQLMPSPDTMAYLVKHMDRSFSAAALVVKALDNVSLSEKRPITRALAKRVLEGE</sequence>
<dbReference type="Gene3D" id="1.10.8.60">
    <property type="match status" value="1"/>
</dbReference>
<dbReference type="GO" id="GO:0005886">
    <property type="term" value="C:plasma membrane"/>
    <property type="evidence" value="ECO:0007669"/>
    <property type="project" value="TreeGrafter"/>
</dbReference>
<dbReference type="PANTHER" id="PTHR30050:SF5">
    <property type="entry name" value="DNAA REGULATORY INACTIVATOR HDA"/>
    <property type="match status" value="1"/>
</dbReference>
<evidence type="ECO:0000313" key="2">
    <source>
        <dbReference type="EMBL" id="SFL23990.1"/>
    </source>
</evidence>